<organism evidence="3 4">
    <name type="scientific">Symbiodinium natans</name>
    <dbReference type="NCBI Taxonomy" id="878477"/>
    <lineage>
        <taxon>Eukaryota</taxon>
        <taxon>Sar</taxon>
        <taxon>Alveolata</taxon>
        <taxon>Dinophyceae</taxon>
        <taxon>Suessiales</taxon>
        <taxon>Symbiodiniaceae</taxon>
        <taxon>Symbiodinium</taxon>
    </lineage>
</organism>
<comment type="caution">
    <text evidence="3">The sequence shown here is derived from an EMBL/GenBank/DDBJ whole genome shotgun (WGS) entry which is preliminary data.</text>
</comment>
<reference evidence="3" key="1">
    <citation type="submission" date="2021-02" db="EMBL/GenBank/DDBJ databases">
        <authorList>
            <person name="Dougan E. K."/>
            <person name="Rhodes N."/>
            <person name="Thang M."/>
            <person name="Chan C."/>
        </authorList>
    </citation>
    <scope>NUCLEOTIDE SEQUENCE</scope>
</reference>
<protein>
    <submittedName>
        <fullName evidence="3">Kif28p protein</fullName>
    </submittedName>
</protein>
<feature type="coiled-coil region" evidence="1">
    <location>
        <begin position="174"/>
        <end position="208"/>
    </location>
</feature>
<dbReference type="Gene3D" id="2.60.200.20">
    <property type="match status" value="1"/>
</dbReference>
<evidence type="ECO:0000256" key="2">
    <source>
        <dbReference type="SAM" id="MobiDB-lite"/>
    </source>
</evidence>
<accession>A0A812P1V5</accession>
<feature type="region of interest" description="Disordered" evidence="2">
    <location>
        <begin position="1"/>
        <end position="26"/>
    </location>
</feature>
<name>A0A812P1V5_9DINO</name>
<evidence type="ECO:0000313" key="3">
    <source>
        <dbReference type="EMBL" id="CAE7346677.1"/>
    </source>
</evidence>
<evidence type="ECO:0000313" key="4">
    <source>
        <dbReference type="Proteomes" id="UP000604046"/>
    </source>
</evidence>
<dbReference type="Proteomes" id="UP000604046">
    <property type="component" value="Unassembled WGS sequence"/>
</dbReference>
<sequence>MDDGIFHKCHRGSADAGTEEEETPPNIELGEGVARNHAVVFTDGDKCILFPSCERGATETFVNGRSLQQVLSDLGVEEDAQICRQSEKPEVSGYELQHGDRVIFGRHYFVFVVPSMGSPEIMIASGKVDYVEARNEWQVEQRSAMQRRFSGIHASIFGGSLMGLGAGKSGALQLAERDEVIEAQRAEISELKQQLAAAKAEIRELKHIAGGTLASSTVAHILSGDYRLETSQAGDIKIDRISAAIKKTFTESIDKMMAVEALLSRKQRRATPESGDSAPRPGSILRRAVSEGSRKDMRVRVGLGESEGLAVGN</sequence>
<keyword evidence="1" id="KW-0175">Coiled coil</keyword>
<gene>
    <name evidence="3" type="primary">Kif28p</name>
    <name evidence="3" type="ORF">SNAT2548_LOCUS18189</name>
</gene>
<evidence type="ECO:0000256" key="1">
    <source>
        <dbReference type="SAM" id="Coils"/>
    </source>
</evidence>
<proteinExistence type="predicted"/>
<keyword evidence="4" id="KW-1185">Reference proteome</keyword>
<dbReference type="AlphaFoldDB" id="A0A812P1V5"/>
<feature type="region of interest" description="Disordered" evidence="2">
    <location>
        <begin position="264"/>
        <end position="293"/>
    </location>
</feature>
<dbReference type="EMBL" id="CAJNDS010002136">
    <property type="protein sequence ID" value="CAE7346677.1"/>
    <property type="molecule type" value="Genomic_DNA"/>
</dbReference>
<dbReference type="OrthoDB" id="3176171at2759"/>